<accession>A0ABW3Q6L6</accession>
<evidence type="ECO:0000313" key="3">
    <source>
        <dbReference type="Proteomes" id="UP001597116"/>
    </source>
</evidence>
<feature type="transmembrane region" description="Helical" evidence="1">
    <location>
        <begin position="221"/>
        <end position="239"/>
    </location>
</feature>
<dbReference type="RefSeq" id="WP_379884088.1">
    <property type="nucleotide sequence ID" value="NZ_JBHTLP010000004.1"/>
</dbReference>
<sequence length="269" mass="30631">MATTALYSTLFDTLPANVLCLLFVVMVALISLAGLHLHHLYVETKTSAQNNEVVGIIFGAVSLIYSLILAFVILAVWQDYDELRKTIASEADRLNSILAHSATLPQPIQQPIKAALTSYCNQVVAQEWSTLHPSQLHRPSAIPDLRLMLLQLQPQTKLEENIYAVLDEDLSCVSDLRRSRLSFNQSHVPDLVWFILNTGSIMLIIFYYFLNVPSMKLKRFYLTFLSGYIAMCMFLVYRLDRPFAGREQISSKPYLTILEMIKQEQLTQK</sequence>
<gene>
    <name evidence="2" type="ORF">ACFQ4C_07630</name>
</gene>
<organism evidence="2 3">
    <name type="scientific">Larkinella insperata</name>
    <dbReference type="NCBI Taxonomy" id="332158"/>
    <lineage>
        <taxon>Bacteria</taxon>
        <taxon>Pseudomonadati</taxon>
        <taxon>Bacteroidota</taxon>
        <taxon>Cytophagia</taxon>
        <taxon>Cytophagales</taxon>
        <taxon>Spirosomataceae</taxon>
        <taxon>Larkinella</taxon>
    </lineage>
</organism>
<feature type="transmembrane region" description="Helical" evidence="1">
    <location>
        <begin position="191"/>
        <end position="209"/>
    </location>
</feature>
<dbReference type="InterPro" id="IPR025333">
    <property type="entry name" value="DUF4239"/>
</dbReference>
<keyword evidence="1" id="KW-0472">Membrane</keyword>
<dbReference type="Pfam" id="PF14023">
    <property type="entry name" value="Bestrophin-like"/>
    <property type="match status" value="1"/>
</dbReference>
<keyword evidence="1" id="KW-0812">Transmembrane</keyword>
<protein>
    <submittedName>
        <fullName evidence="2">DUF4239 domain-containing protein</fullName>
    </submittedName>
</protein>
<dbReference type="EMBL" id="JBHTLP010000004">
    <property type="protein sequence ID" value="MFD1140973.1"/>
    <property type="molecule type" value="Genomic_DNA"/>
</dbReference>
<feature type="transmembrane region" description="Helical" evidence="1">
    <location>
        <begin position="53"/>
        <end position="77"/>
    </location>
</feature>
<evidence type="ECO:0000313" key="2">
    <source>
        <dbReference type="EMBL" id="MFD1140973.1"/>
    </source>
</evidence>
<keyword evidence="3" id="KW-1185">Reference proteome</keyword>
<feature type="transmembrane region" description="Helical" evidence="1">
    <location>
        <begin position="16"/>
        <end position="41"/>
    </location>
</feature>
<dbReference type="Proteomes" id="UP001597116">
    <property type="component" value="Unassembled WGS sequence"/>
</dbReference>
<proteinExistence type="predicted"/>
<comment type="caution">
    <text evidence="2">The sequence shown here is derived from an EMBL/GenBank/DDBJ whole genome shotgun (WGS) entry which is preliminary data.</text>
</comment>
<keyword evidence="1" id="KW-1133">Transmembrane helix</keyword>
<name>A0ABW3Q6L6_9BACT</name>
<reference evidence="3" key="1">
    <citation type="journal article" date="2019" name="Int. J. Syst. Evol. Microbiol.">
        <title>The Global Catalogue of Microorganisms (GCM) 10K type strain sequencing project: providing services to taxonomists for standard genome sequencing and annotation.</title>
        <authorList>
            <consortium name="The Broad Institute Genomics Platform"/>
            <consortium name="The Broad Institute Genome Sequencing Center for Infectious Disease"/>
            <person name="Wu L."/>
            <person name="Ma J."/>
        </authorList>
    </citation>
    <scope>NUCLEOTIDE SEQUENCE [LARGE SCALE GENOMIC DNA]</scope>
    <source>
        <strain evidence="3">CCUG 55608</strain>
    </source>
</reference>
<evidence type="ECO:0000256" key="1">
    <source>
        <dbReference type="SAM" id="Phobius"/>
    </source>
</evidence>